<evidence type="ECO:0000256" key="1">
    <source>
        <dbReference type="SAM" id="MobiDB-lite"/>
    </source>
</evidence>
<reference evidence="2" key="1">
    <citation type="journal article" date="2023" name="G3 (Bethesda)">
        <title>A reference genome for the long-term kleptoplast-retaining sea slug Elysia crispata morphotype clarki.</title>
        <authorList>
            <person name="Eastman K.E."/>
            <person name="Pendleton A.L."/>
            <person name="Shaikh M.A."/>
            <person name="Suttiyut T."/>
            <person name="Ogas R."/>
            <person name="Tomko P."/>
            <person name="Gavelis G."/>
            <person name="Widhalm J.R."/>
            <person name="Wisecaver J.H."/>
        </authorList>
    </citation>
    <scope>NUCLEOTIDE SEQUENCE</scope>
    <source>
        <strain evidence="2">ECLA1</strain>
    </source>
</reference>
<comment type="caution">
    <text evidence="2">The sequence shown here is derived from an EMBL/GenBank/DDBJ whole genome shotgun (WGS) entry which is preliminary data.</text>
</comment>
<dbReference type="AlphaFoldDB" id="A0AAE1E5Q2"/>
<dbReference type="EMBL" id="JAWDGP010001105">
    <property type="protein sequence ID" value="KAK3794505.1"/>
    <property type="molecule type" value="Genomic_DNA"/>
</dbReference>
<keyword evidence="3" id="KW-1185">Reference proteome</keyword>
<evidence type="ECO:0000313" key="2">
    <source>
        <dbReference type="EMBL" id="KAK3794505.1"/>
    </source>
</evidence>
<sequence>MNIASVRHSLERDAGGFLVANPSLWSECGGSLLVDDLLARARKQPESDSERSLEDAKQFTSSTDKNMDQRKNKINHWESPKNQPDHKMAVKSMYNIHFSMLAFGRSRSRINSLMPVMSTQVFFSCGLGPTNQSFRWTVKSPYRMERTRGDTATKGPQHLRASLLTGDHNRFQTKEEKSWCGKTNFFVLETFDNLVLTVSTPDNLLPAVSILDSLLLTVSTPDNLLLTISTPDNLLMTVSTPDNLQMTVSTPDNPLLTVSSPDNLLMTVSTPDNLLMIVSTPDNLLPTVSTPDNLQMTVSKPDYPLLTRVKDCAVTGPLTLNLAMRSAGIPRIWFKSLGTLESIFSYSALHGRLRLTMIEPASDKSLKIMEASGISWREQSQLLAVLPQLGTEMEKEINPAKGE</sequence>
<accession>A0AAE1E5Q2</accession>
<feature type="compositionally biased region" description="Basic and acidic residues" evidence="1">
    <location>
        <begin position="65"/>
        <end position="83"/>
    </location>
</feature>
<feature type="region of interest" description="Disordered" evidence="1">
    <location>
        <begin position="43"/>
        <end position="83"/>
    </location>
</feature>
<feature type="compositionally biased region" description="Basic and acidic residues" evidence="1">
    <location>
        <begin position="43"/>
        <end position="57"/>
    </location>
</feature>
<evidence type="ECO:0000313" key="3">
    <source>
        <dbReference type="Proteomes" id="UP001283361"/>
    </source>
</evidence>
<gene>
    <name evidence="2" type="ORF">RRG08_003656</name>
</gene>
<organism evidence="2 3">
    <name type="scientific">Elysia crispata</name>
    <name type="common">lettuce slug</name>
    <dbReference type="NCBI Taxonomy" id="231223"/>
    <lineage>
        <taxon>Eukaryota</taxon>
        <taxon>Metazoa</taxon>
        <taxon>Spiralia</taxon>
        <taxon>Lophotrochozoa</taxon>
        <taxon>Mollusca</taxon>
        <taxon>Gastropoda</taxon>
        <taxon>Heterobranchia</taxon>
        <taxon>Euthyneura</taxon>
        <taxon>Panpulmonata</taxon>
        <taxon>Sacoglossa</taxon>
        <taxon>Placobranchoidea</taxon>
        <taxon>Plakobranchidae</taxon>
        <taxon>Elysia</taxon>
    </lineage>
</organism>
<proteinExistence type="predicted"/>
<dbReference type="Proteomes" id="UP001283361">
    <property type="component" value="Unassembled WGS sequence"/>
</dbReference>
<protein>
    <submittedName>
        <fullName evidence="2">Uncharacterized protein</fullName>
    </submittedName>
</protein>
<name>A0AAE1E5Q2_9GAST</name>